<dbReference type="GO" id="GO:0016757">
    <property type="term" value="F:glycosyltransferase activity"/>
    <property type="evidence" value="ECO:0007669"/>
    <property type="project" value="UniProtKB-KW"/>
</dbReference>
<keyword evidence="2" id="KW-0328">Glycosyltransferase</keyword>
<comment type="similarity">
    <text evidence="1">Belongs to the glycosyltransferase 34 family.</text>
</comment>
<evidence type="ECO:0000256" key="1">
    <source>
        <dbReference type="ARBA" id="ARBA00005664"/>
    </source>
</evidence>
<dbReference type="PANTHER" id="PTHR31306:SF4">
    <property type="entry name" value="ALPHA-1,2-GALACTOSYLTRANSFERASE"/>
    <property type="match status" value="1"/>
</dbReference>
<keyword evidence="3" id="KW-0808">Transferase</keyword>
<dbReference type="AlphaFoldDB" id="A0A061RGT8"/>
<dbReference type="GO" id="GO:0000139">
    <property type="term" value="C:Golgi membrane"/>
    <property type="evidence" value="ECO:0007669"/>
    <property type="project" value="TreeGrafter"/>
</dbReference>
<name>A0A061RGT8_9CHLO</name>
<dbReference type="PANTHER" id="PTHR31306">
    <property type="entry name" value="ALPHA-1,6-MANNOSYLTRANSFERASE MNN11-RELATED"/>
    <property type="match status" value="1"/>
</dbReference>
<dbReference type="Gene3D" id="3.90.550.10">
    <property type="entry name" value="Spore Coat Polysaccharide Biosynthesis Protein SpsA, Chain A"/>
    <property type="match status" value="1"/>
</dbReference>
<gene>
    <name evidence="4" type="ORF">TSPGSL018_2512</name>
</gene>
<evidence type="ECO:0000256" key="2">
    <source>
        <dbReference type="ARBA" id="ARBA00022676"/>
    </source>
</evidence>
<accession>A0A061RGT8</accession>
<dbReference type="EMBL" id="GBEZ01014948">
    <property type="protein sequence ID" value="JAC71168.1"/>
    <property type="molecule type" value="Transcribed_RNA"/>
</dbReference>
<dbReference type="GO" id="GO:0006487">
    <property type="term" value="P:protein N-linked glycosylation"/>
    <property type="evidence" value="ECO:0007669"/>
    <property type="project" value="TreeGrafter"/>
</dbReference>
<reference evidence="4" key="1">
    <citation type="submission" date="2014-05" db="EMBL/GenBank/DDBJ databases">
        <title>The transcriptome of the halophilic microalga Tetraselmis sp. GSL018 isolated from the Great Salt Lake, Utah.</title>
        <authorList>
            <person name="Jinkerson R.E."/>
            <person name="D'Adamo S."/>
            <person name="Posewitz M.C."/>
        </authorList>
    </citation>
    <scope>NUCLEOTIDE SEQUENCE</scope>
    <source>
        <strain evidence="4">GSL018</strain>
    </source>
</reference>
<organism evidence="4">
    <name type="scientific">Tetraselmis sp. GSL018</name>
    <dbReference type="NCBI Taxonomy" id="582737"/>
    <lineage>
        <taxon>Eukaryota</taxon>
        <taxon>Viridiplantae</taxon>
        <taxon>Chlorophyta</taxon>
        <taxon>core chlorophytes</taxon>
        <taxon>Chlorodendrophyceae</taxon>
        <taxon>Chlorodendrales</taxon>
        <taxon>Chlorodendraceae</taxon>
        <taxon>Tetraselmis</taxon>
    </lineage>
</organism>
<dbReference type="SUPFAM" id="SSF53448">
    <property type="entry name" value="Nucleotide-diphospho-sugar transferases"/>
    <property type="match status" value="1"/>
</dbReference>
<dbReference type="InterPro" id="IPR008630">
    <property type="entry name" value="Glyco_trans_34"/>
</dbReference>
<dbReference type="InterPro" id="IPR029044">
    <property type="entry name" value="Nucleotide-diphossugar_trans"/>
</dbReference>
<protein>
    <submittedName>
        <fullName evidence="4">Uncharacterized protein</fullName>
    </submittedName>
</protein>
<evidence type="ECO:0000313" key="4">
    <source>
        <dbReference type="EMBL" id="JAC71168.1"/>
    </source>
</evidence>
<proteinExistence type="inferred from homology"/>
<sequence>MKTRENLCSFRHLPEKPNRSTVFKIKLREIRHLVAENHRLYASLHGYTYFDESSLLDSSRPANWSKIKAVLKHLKDFEYIMWLDADAFVTNNTIRVESFLPSVVNKDIILTKDASGYNSGVWLVRSCSWSEHFLEAWWNMTNFIRTTPGDTKSGDNDALKHYLAHMPTTEYEEHVGVVPQCAFNSYWWKNSPRNFFRNLRQPSVIEFGLWRRGDFILHLAGVENKQSIAQQFFSVQ</sequence>
<dbReference type="Pfam" id="PF05637">
    <property type="entry name" value="Glyco_transf_34"/>
    <property type="match status" value="2"/>
</dbReference>
<evidence type="ECO:0000256" key="3">
    <source>
        <dbReference type="ARBA" id="ARBA00022679"/>
    </source>
</evidence>